<name>A0A1I7BA01_9BURK</name>
<gene>
    <name evidence="2" type="ORF">SAMN05192563_1004309</name>
</gene>
<dbReference type="Proteomes" id="UP000198844">
    <property type="component" value="Unassembled WGS sequence"/>
</dbReference>
<accession>A0A1I7BA01</accession>
<proteinExistence type="predicted"/>
<organism evidence="2 3">
    <name type="scientific">Paraburkholderia aspalathi</name>
    <dbReference type="NCBI Taxonomy" id="1324617"/>
    <lineage>
        <taxon>Bacteria</taxon>
        <taxon>Pseudomonadati</taxon>
        <taxon>Pseudomonadota</taxon>
        <taxon>Betaproteobacteria</taxon>
        <taxon>Burkholderiales</taxon>
        <taxon>Burkholderiaceae</taxon>
        <taxon>Paraburkholderia</taxon>
    </lineage>
</organism>
<feature type="region of interest" description="Disordered" evidence="1">
    <location>
        <begin position="59"/>
        <end position="86"/>
    </location>
</feature>
<protein>
    <submittedName>
        <fullName evidence="2">Uncharacterized protein</fullName>
    </submittedName>
</protein>
<feature type="compositionally biased region" description="Polar residues" evidence="1">
    <location>
        <begin position="70"/>
        <end position="86"/>
    </location>
</feature>
<evidence type="ECO:0000313" key="2">
    <source>
        <dbReference type="EMBL" id="SFT84029.1"/>
    </source>
</evidence>
<dbReference type="EMBL" id="FPBH01000004">
    <property type="protein sequence ID" value="SFT84029.1"/>
    <property type="molecule type" value="Genomic_DNA"/>
</dbReference>
<dbReference type="AlphaFoldDB" id="A0A1I7BA01"/>
<sequence length="86" mass="9671">MSGRPEEMNGLASLNEFKLRKCHDAVTVQTRLETEVVMHIVFFRESAGLADVIRILHQQTDSQQARDPDQACSTGTLPTNMSSRHM</sequence>
<reference evidence="2 3" key="1">
    <citation type="submission" date="2016-10" db="EMBL/GenBank/DDBJ databases">
        <authorList>
            <person name="de Groot N.N."/>
        </authorList>
    </citation>
    <scope>NUCLEOTIDE SEQUENCE [LARGE SCALE GENOMIC DNA]</scope>
    <source>
        <strain evidence="2 3">LMG 27731</strain>
    </source>
</reference>
<evidence type="ECO:0000256" key="1">
    <source>
        <dbReference type="SAM" id="MobiDB-lite"/>
    </source>
</evidence>
<evidence type="ECO:0000313" key="3">
    <source>
        <dbReference type="Proteomes" id="UP000198844"/>
    </source>
</evidence>